<evidence type="ECO:0000313" key="1">
    <source>
        <dbReference type="EMBL" id="KAH3720391.1"/>
    </source>
</evidence>
<dbReference type="AlphaFoldDB" id="A0A9D4CB54"/>
<dbReference type="InterPro" id="IPR036445">
    <property type="entry name" value="GPCR_2_extracell_dom_sf"/>
</dbReference>
<reference evidence="1" key="2">
    <citation type="submission" date="2020-11" db="EMBL/GenBank/DDBJ databases">
        <authorList>
            <person name="McCartney M.A."/>
            <person name="Auch B."/>
            <person name="Kono T."/>
            <person name="Mallez S."/>
            <person name="Becker A."/>
            <person name="Gohl D.M."/>
            <person name="Silverstein K.A.T."/>
            <person name="Koren S."/>
            <person name="Bechman K.B."/>
            <person name="Herman A."/>
            <person name="Abrahante J.E."/>
            <person name="Garbe J."/>
        </authorList>
    </citation>
    <scope>NUCLEOTIDE SEQUENCE</scope>
    <source>
        <strain evidence="1">Duluth1</strain>
        <tissue evidence="1">Whole animal</tissue>
    </source>
</reference>
<accession>A0A9D4CB54</accession>
<sequence length="124" mass="14562">MPTYMGRCSMLARPGQWLDGPFAVSQLREWFQFGRYEEFTRPELLRWTYKTCTSNGTWYTWTNLTLCMSEKNENQYEQVPAIIAVSNRREQIYCPNNTVARYLGNHVPPAGQNLLSKKYSRPLP</sequence>
<evidence type="ECO:0000313" key="2">
    <source>
        <dbReference type="Proteomes" id="UP000828390"/>
    </source>
</evidence>
<proteinExistence type="predicted"/>
<dbReference type="GO" id="GO:0004930">
    <property type="term" value="F:G protein-coupled receptor activity"/>
    <property type="evidence" value="ECO:0007669"/>
    <property type="project" value="InterPro"/>
</dbReference>
<name>A0A9D4CB54_DREPO</name>
<keyword evidence="2" id="KW-1185">Reference proteome</keyword>
<dbReference type="EMBL" id="JAIWYP010000013">
    <property type="protein sequence ID" value="KAH3720391.1"/>
    <property type="molecule type" value="Genomic_DNA"/>
</dbReference>
<dbReference type="GO" id="GO:0016020">
    <property type="term" value="C:membrane"/>
    <property type="evidence" value="ECO:0007669"/>
    <property type="project" value="InterPro"/>
</dbReference>
<gene>
    <name evidence="1" type="ORF">DPMN_063289</name>
</gene>
<organism evidence="1 2">
    <name type="scientific">Dreissena polymorpha</name>
    <name type="common">Zebra mussel</name>
    <name type="synonym">Mytilus polymorpha</name>
    <dbReference type="NCBI Taxonomy" id="45954"/>
    <lineage>
        <taxon>Eukaryota</taxon>
        <taxon>Metazoa</taxon>
        <taxon>Spiralia</taxon>
        <taxon>Lophotrochozoa</taxon>
        <taxon>Mollusca</taxon>
        <taxon>Bivalvia</taxon>
        <taxon>Autobranchia</taxon>
        <taxon>Heteroconchia</taxon>
        <taxon>Euheterodonta</taxon>
        <taxon>Imparidentia</taxon>
        <taxon>Neoheterodontei</taxon>
        <taxon>Myida</taxon>
        <taxon>Dreissenoidea</taxon>
        <taxon>Dreissenidae</taxon>
        <taxon>Dreissena</taxon>
    </lineage>
</organism>
<dbReference type="Gene3D" id="4.10.1240.10">
    <property type="entry name" value="GPCR, family 2, extracellular hormone receptor domain"/>
    <property type="match status" value="1"/>
</dbReference>
<comment type="caution">
    <text evidence="1">The sequence shown here is derived from an EMBL/GenBank/DDBJ whole genome shotgun (WGS) entry which is preliminary data.</text>
</comment>
<dbReference type="Proteomes" id="UP000828390">
    <property type="component" value="Unassembled WGS sequence"/>
</dbReference>
<dbReference type="SUPFAM" id="SSF111418">
    <property type="entry name" value="Hormone receptor domain"/>
    <property type="match status" value="1"/>
</dbReference>
<reference evidence="1" key="1">
    <citation type="journal article" date="2019" name="bioRxiv">
        <title>The Genome of the Zebra Mussel, Dreissena polymorpha: A Resource for Invasive Species Research.</title>
        <authorList>
            <person name="McCartney M.A."/>
            <person name="Auch B."/>
            <person name="Kono T."/>
            <person name="Mallez S."/>
            <person name="Zhang Y."/>
            <person name="Obille A."/>
            <person name="Becker A."/>
            <person name="Abrahante J.E."/>
            <person name="Garbe J."/>
            <person name="Badalamenti J.P."/>
            <person name="Herman A."/>
            <person name="Mangelson H."/>
            <person name="Liachko I."/>
            <person name="Sullivan S."/>
            <person name="Sone E.D."/>
            <person name="Koren S."/>
            <person name="Silverstein K.A.T."/>
            <person name="Beckman K.B."/>
            <person name="Gohl D.M."/>
        </authorList>
    </citation>
    <scope>NUCLEOTIDE SEQUENCE</scope>
    <source>
        <strain evidence="1">Duluth1</strain>
        <tissue evidence="1">Whole animal</tissue>
    </source>
</reference>
<protein>
    <submittedName>
        <fullName evidence="1">Uncharacterized protein</fullName>
    </submittedName>
</protein>